<evidence type="ECO:0000256" key="13">
    <source>
        <dbReference type="SAM" id="MobiDB-lite"/>
    </source>
</evidence>
<feature type="disulfide bond" evidence="12">
    <location>
        <begin position="623"/>
        <end position="650"/>
    </location>
</feature>
<evidence type="ECO:0000256" key="4">
    <source>
        <dbReference type="ARBA" id="ARBA00022659"/>
    </source>
</evidence>
<evidence type="ECO:0000256" key="9">
    <source>
        <dbReference type="ARBA" id="ARBA00023157"/>
    </source>
</evidence>
<dbReference type="CDD" id="cd00053">
    <property type="entry name" value="EGF"/>
    <property type="match status" value="1"/>
</dbReference>
<dbReference type="InterPro" id="IPR051277">
    <property type="entry name" value="SEZ6_CSMD_C4BPB_Regulators"/>
</dbReference>
<keyword evidence="2" id="KW-0964">Secreted</keyword>
<dbReference type="SUPFAM" id="SSF57535">
    <property type="entry name" value="Complement control module/SCR domain"/>
    <property type="match status" value="12"/>
</dbReference>
<keyword evidence="17" id="KW-1185">Reference proteome</keyword>
<feature type="disulfide bond" evidence="12">
    <location>
        <begin position="916"/>
        <end position="943"/>
    </location>
</feature>
<feature type="domain" description="Sushi" evidence="16">
    <location>
        <begin position="535"/>
        <end position="593"/>
    </location>
</feature>
<feature type="domain" description="Sushi" evidence="16">
    <location>
        <begin position="299"/>
        <end position="357"/>
    </location>
</feature>
<feature type="domain" description="Sushi" evidence="16">
    <location>
        <begin position="3"/>
        <end position="62"/>
    </location>
</feature>
<dbReference type="PROSITE" id="PS50923">
    <property type="entry name" value="SUSHI"/>
    <property type="match status" value="12"/>
</dbReference>
<dbReference type="CDD" id="cd00033">
    <property type="entry name" value="CCP"/>
    <property type="match status" value="12"/>
</dbReference>
<sequence>MWQQCPDLTAPTNGARTPTTGSNSYQNTINFSCNTGYVLNGATSATCQADGTWSNPVPTCTPRGCPPLTAPTNGALNPAGPYAYPNQVTVTCNSGYDLDGVTPVRCQADGTWSNPVGTCRRRCSELTAPTNGARTPPAGSNSFGNTVTFTCNSGYTLTGVSPVTCQNDGTWSNPVPTCTARQCNALTAPTNGALSPLAPHNYPATVMFTCNAGYVRNGAQTTVCQTDGSWSNPTPTCTPRPCNALSAPANGALSPAAPHNYPVTVTFTCNAGYVRNGDQTTTCQTDGSWSNPTPTCTPRQCNALTAPTNGRLSPPAPHSYPATVTFTCNTGYVRNGAQTTTCQADGSWNNPTPTCQPGQCSTLTAPTNGALTPLGATSFGNTVTFTCNSGYTLNGATTSTCQAGGAWSNNVPTCTPRPCPGLTAPANGALSSLGPYAYPNSVTVTCNSGYDLDGVTPVRCQADGTWSNPVGTCRRRCSALAAPTNGARTPPTGSNSFGNILTFTCNTGYILNGAASATCQPDGTWSNTPPTCTPRSCQVLTAPTNGALSPAAPHNYPATVTFTCNPGYVRNGAQTTTCQADGSWSNPTPTCTARQCQPLTAPTDGTLSPAAPHNYPVTVTFTCNTGYIRNGFENTVCQTDGSWSNPTPTCTLSQIPPPLNPLCPYPVDLVFLLDSSESFRTSGFEDAKAFIMNVVNYFTLAENDTRVGVVTFSNADAQITRIKLNENYTRVELLTEIRNIPYDRGHTFTGLGLDHVRNNSFLEVNGRRNSTPDFLVVLTDDNSEDSVTVPAQLVRQMGITVFSVGVGTEADIDQATLVNIAGDPARVFRLDDFDQLVDAIHPKNIRETICNASNLCDPHPCHAMATCRQFGGTFTCTCNVGYVGDVVQCPALTVPANGALSPQNRRQYQDQVTFTCNTGYTLAGQNSITCLVTGDWSATPPTCNRK</sequence>
<dbReference type="Proteomes" id="UP000001554">
    <property type="component" value="Chromosome 2"/>
</dbReference>
<feature type="domain" description="Sushi" evidence="16">
    <location>
        <begin position="63"/>
        <end position="120"/>
    </location>
</feature>
<dbReference type="Gene3D" id="2.10.70.10">
    <property type="entry name" value="Complement Module, domain 1"/>
    <property type="match status" value="12"/>
</dbReference>
<feature type="domain" description="VWFA" evidence="15">
    <location>
        <begin position="668"/>
        <end position="849"/>
    </location>
</feature>
<dbReference type="Pfam" id="PF00092">
    <property type="entry name" value="VWA"/>
    <property type="match status" value="1"/>
</dbReference>
<dbReference type="KEGG" id="bfo:118431547"/>
<gene>
    <name evidence="18" type="primary">LOC118431547</name>
</gene>
<dbReference type="Pfam" id="PF00084">
    <property type="entry name" value="Sushi"/>
    <property type="match status" value="12"/>
</dbReference>
<evidence type="ECO:0000259" key="16">
    <source>
        <dbReference type="PROSITE" id="PS50923"/>
    </source>
</evidence>
<feature type="region of interest" description="Disordered" evidence="13">
    <location>
        <begin position="1"/>
        <end position="21"/>
    </location>
</feature>
<feature type="disulfide bond" evidence="12">
    <location>
        <begin position="505"/>
        <end position="532"/>
    </location>
</feature>
<dbReference type="FunFam" id="2.10.70.10:FF:000064">
    <property type="entry name" value="Fibulin 7"/>
    <property type="match status" value="1"/>
</dbReference>
<dbReference type="Gene3D" id="3.40.50.410">
    <property type="entry name" value="von Willebrand factor, type A domain"/>
    <property type="match status" value="1"/>
</dbReference>
<name>A0A9J7MER0_BRAFL</name>
<dbReference type="InterPro" id="IPR036465">
    <property type="entry name" value="vWFA_dom_sf"/>
</dbReference>
<feature type="domain" description="Sushi" evidence="16">
    <location>
        <begin position="240"/>
        <end position="298"/>
    </location>
</feature>
<evidence type="ECO:0000256" key="10">
    <source>
        <dbReference type="ARBA" id="ARBA00023180"/>
    </source>
</evidence>
<dbReference type="PROSITE" id="PS50234">
    <property type="entry name" value="VWFA"/>
    <property type="match status" value="1"/>
</dbReference>
<evidence type="ECO:0000256" key="1">
    <source>
        <dbReference type="ARBA" id="ARBA00004613"/>
    </source>
</evidence>
<keyword evidence="6" id="KW-0677">Repeat</keyword>
<reference evidence="17" key="1">
    <citation type="journal article" date="2020" name="Nat. Ecol. Evol.">
        <title>Deeply conserved synteny resolves early events in vertebrate evolution.</title>
        <authorList>
            <person name="Simakov O."/>
            <person name="Marletaz F."/>
            <person name="Yue J.X."/>
            <person name="O'Connell B."/>
            <person name="Jenkins J."/>
            <person name="Brandt A."/>
            <person name="Calef R."/>
            <person name="Tung C.H."/>
            <person name="Huang T.K."/>
            <person name="Schmutz J."/>
            <person name="Satoh N."/>
            <person name="Yu J.K."/>
            <person name="Putnam N.H."/>
            <person name="Green R.E."/>
            <person name="Rokhsar D.S."/>
        </authorList>
    </citation>
    <scope>NUCLEOTIDE SEQUENCE [LARGE SCALE GENOMIC DNA]</scope>
    <source>
        <strain evidence="17">S238N-H82</strain>
    </source>
</reference>
<keyword evidence="10" id="KW-0325">Glycoprotein</keyword>
<feature type="domain" description="Sushi" evidence="16">
    <location>
        <begin position="475"/>
        <end position="534"/>
    </location>
</feature>
<protein>
    <submittedName>
        <fullName evidence="18">Sushi, von Willebrand factor type A, EGF and pentraxin domain-containing protein 1-like</fullName>
    </submittedName>
</protein>
<feature type="domain" description="Sushi" evidence="16">
    <location>
        <begin position="887"/>
        <end position="945"/>
    </location>
</feature>
<organism evidence="17 18">
    <name type="scientific">Branchiostoma floridae</name>
    <name type="common">Florida lancelet</name>
    <name type="synonym">Amphioxus</name>
    <dbReference type="NCBI Taxonomy" id="7739"/>
    <lineage>
        <taxon>Eukaryota</taxon>
        <taxon>Metazoa</taxon>
        <taxon>Chordata</taxon>
        <taxon>Cephalochordata</taxon>
        <taxon>Leptocardii</taxon>
        <taxon>Amphioxiformes</taxon>
        <taxon>Branchiostomatidae</taxon>
        <taxon>Branchiostoma</taxon>
    </lineage>
</organism>
<keyword evidence="5" id="KW-0732">Signal</keyword>
<evidence type="ECO:0000256" key="11">
    <source>
        <dbReference type="PROSITE-ProRule" id="PRU00076"/>
    </source>
</evidence>
<dbReference type="GO" id="GO:0005576">
    <property type="term" value="C:extracellular region"/>
    <property type="evidence" value="ECO:0007669"/>
    <property type="project" value="UniProtKB-SubCell"/>
</dbReference>
<feature type="disulfide bond" evidence="12">
    <location>
        <begin position="269"/>
        <end position="296"/>
    </location>
</feature>
<evidence type="ECO:0000256" key="2">
    <source>
        <dbReference type="ARBA" id="ARBA00022525"/>
    </source>
</evidence>
<feature type="domain" description="Sushi" evidence="16">
    <location>
        <begin position="594"/>
        <end position="652"/>
    </location>
</feature>
<feature type="domain" description="Sushi" evidence="16">
    <location>
        <begin position="121"/>
        <end position="180"/>
    </location>
</feature>
<feature type="domain" description="Sushi" evidence="16">
    <location>
        <begin position="181"/>
        <end position="239"/>
    </location>
</feature>
<dbReference type="PANTHER" id="PTHR45656">
    <property type="entry name" value="PROTEIN CBR-CLEC-78"/>
    <property type="match status" value="1"/>
</dbReference>
<feature type="disulfide bond" evidence="12">
    <location>
        <begin position="210"/>
        <end position="237"/>
    </location>
</feature>
<evidence type="ECO:0000256" key="12">
    <source>
        <dbReference type="PROSITE-ProRule" id="PRU00302"/>
    </source>
</evidence>
<dbReference type="GO" id="GO:0007155">
    <property type="term" value="P:cell adhesion"/>
    <property type="evidence" value="ECO:0007669"/>
    <property type="project" value="UniProtKB-KW"/>
</dbReference>
<feature type="compositionally biased region" description="Polar residues" evidence="13">
    <location>
        <begin position="10"/>
        <end position="21"/>
    </location>
</feature>
<dbReference type="InterPro" id="IPR000436">
    <property type="entry name" value="Sushi_SCR_CCP_dom"/>
</dbReference>
<evidence type="ECO:0000256" key="7">
    <source>
        <dbReference type="ARBA" id="ARBA00022837"/>
    </source>
</evidence>
<dbReference type="Gene3D" id="2.10.25.10">
    <property type="entry name" value="Laminin"/>
    <property type="match status" value="1"/>
</dbReference>
<feature type="disulfide bond" evidence="12">
    <location>
        <begin position="446"/>
        <end position="473"/>
    </location>
</feature>
<keyword evidence="8" id="KW-0130">Cell adhesion</keyword>
<dbReference type="InterPro" id="IPR002035">
    <property type="entry name" value="VWF_A"/>
</dbReference>
<dbReference type="PROSITE" id="PS50026">
    <property type="entry name" value="EGF_3"/>
    <property type="match status" value="1"/>
</dbReference>
<evidence type="ECO:0000256" key="3">
    <source>
        <dbReference type="ARBA" id="ARBA00022536"/>
    </source>
</evidence>
<dbReference type="SMART" id="SM00327">
    <property type="entry name" value="VWA"/>
    <property type="match status" value="1"/>
</dbReference>
<evidence type="ECO:0000256" key="8">
    <source>
        <dbReference type="ARBA" id="ARBA00022889"/>
    </source>
</evidence>
<accession>A0A9J7MER0</accession>
<dbReference type="Pfam" id="PF00008">
    <property type="entry name" value="EGF"/>
    <property type="match status" value="1"/>
</dbReference>
<reference evidence="18" key="2">
    <citation type="submission" date="2025-08" db="UniProtKB">
        <authorList>
            <consortium name="RefSeq"/>
        </authorList>
    </citation>
    <scope>IDENTIFICATION</scope>
    <source>
        <strain evidence="18">S238N-H82</strain>
        <tissue evidence="18">Testes</tissue>
    </source>
</reference>
<feature type="disulfide bond" evidence="12">
    <location>
        <begin position="92"/>
        <end position="119"/>
    </location>
</feature>
<dbReference type="InterPro" id="IPR000742">
    <property type="entry name" value="EGF"/>
</dbReference>
<feature type="disulfide bond" evidence="12">
    <location>
        <begin position="33"/>
        <end position="60"/>
    </location>
</feature>
<feature type="domain" description="EGF-like" evidence="14">
    <location>
        <begin position="852"/>
        <end position="890"/>
    </location>
</feature>
<feature type="domain" description="Sushi" evidence="16">
    <location>
        <begin position="358"/>
        <end position="416"/>
    </location>
</feature>
<feature type="domain" description="Sushi" evidence="16">
    <location>
        <begin position="417"/>
        <end position="474"/>
    </location>
</feature>
<dbReference type="FunFam" id="2.10.70.10:FF:000014">
    <property type="entry name" value="Membrane cofactor protein"/>
    <property type="match status" value="1"/>
</dbReference>
<comment type="subcellular location">
    <subcellularLocation>
        <location evidence="1">Secreted</location>
    </subcellularLocation>
</comment>
<dbReference type="OrthoDB" id="406096at2759"/>
<keyword evidence="3 11" id="KW-0245">EGF-like domain</keyword>
<dbReference type="SMART" id="SM00032">
    <property type="entry name" value="CCP"/>
    <property type="match status" value="12"/>
</dbReference>
<dbReference type="OMA" id="PVRCQAD"/>
<comment type="caution">
    <text evidence="11">Lacks conserved residue(s) required for the propagation of feature annotation.</text>
</comment>
<dbReference type="PROSITE" id="PS01186">
    <property type="entry name" value="EGF_2"/>
    <property type="match status" value="1"/>
</dbReference>
<dbReference type="PANTHER" id="PTHR45656:SF4">
    <property type="entry name" value="PROTEIN CBR-CLEC-78"/>
    <property type="match status" value="1"/>
</dbReference>
<dbReference type="RefSeq" id="XP_035698684.1">
    <property type="nucleotide sequence ID" value="XM_035842791.1"/>
</dbReference>
<dbReference type="FunFam" id="3.40.50.410:FF:000157">
    <property type="entry name" value="Uncharacterized protein"/>
    <property type="match status" value="1"/>
</dbReference>
<feature type="disulfide bond" evidence="12">
    <location>
        <begin position="151"/>
        <end position="178"/>
    </location>
</feature>
<evidence type="ECO:0000259" key="14">
    <source>
        <dbReference type="PROSITE" id="PS50026"/>
    </source>
</evidence>
<dbReference type="InterPro" id="IPR035976">
    <property type="entry name" value="Sushi/SCR/CCP_sf"/>
</dbReference>
<dbReference type="AlphaFoldDB" id="A0A9J7MER0"/>
<dbReference type="GeneID" id="118431547"/>
<keyword evidence="4 12" id="KW-0768">Sushi</keyword>
<evidence type="ECO:0000256" key="5">
    <source>
        <dbReference type="ARBA" id="ARBA00022729"/>
    </source>
</evidence>
<keyword evidence="9 12" id="KW-1015">Disulfide bond</keyword>
<evidence type="ECO:0000313" key="18">
    <source>
        <dbReference type="RefSeq" id="XP_035698684.1"/>
    </source>
</evidence>
<feature type="disulfide bond" evidence="12">
    <location>
        <begin position="328"/>
        <end position="355"/>
    </location>
</feature>
<feature type="disulfide bond" evidence="12">
    <location>
        <begin position="387"/>
        <end position="414"/>
    </location>
</feature>
<keyword evidence="7" id="KW-0106">Calcium</keyword>
<dbReference type="SUPFAM" id="SSF53300">
    <property type="entry name" value="vWA-like"/>
    <property type="match status" value="1"/>
</dbReference>
<evidence type="ECO:0000313" key="17">
    <source>
        <dbReference type="Proteomes" id="UP000001554"/>
    </source>
</evidence>
<evidence type="ECO:0000259" key="15">
    <source>
        <dbReference type="PROSITE" id="PS50234"/>
    </source>
</evidence>
<dbReference type="CDD" id="cd01472">
    <property type="entry name" value="vWA_collagen"/>
    <property type="match status" value="1"/>
</dbReference>
<feature type="disulfide bond" evidence="12">
    <location>
        <begin position="564"/>
        <end position="591"/>
    </location>
</feature>
<proteinExistence type="predicted"/>
<evidence type="ECO:0000256" key="6">
    <source>
        <dbReference type="ARBA" id="ARBA00022737"/>
    </source>
</evidence>